<keyword evidence="2" id="KW-1185">Reference proteome</keyword>
<sequence length="44" mass="4783">MFFMSKSPRLSHRKPALQGTGVTVIVRCCLTGLVAKLRPVAGVR</sequence>
<evidence type="ECO:0000313" key="1">
    <source>
        <dbReference type="EMBL" id="MDQ1185425.1"/>
    </source>
</evidence>
<reference evidence="1 2" key="1">
    <citation type="submission" date="2023-07" db="EMBL/GenBank/DDBJ databases">
        <title>Functional and genomic diversity of the sorghum phyllosphere microbiome.</title>
        <authorList>
            <person name="Shade A."/>
        </authorList>
    </citation>
    <scope>NUCLEOTIDE SEQUENCE [LARGE SCALE GENOMIC DNA]</scope>
    <source>
        <strain evidence="1 2">SORGH_AS_1126</strain>
    </source>
</reference>
<organism evidence="1 2">
    <name type="scientific">Agrobacterium larrymoorei</name>
    <dbReference type="NCBI Taxonomy" id="160699"/>
    <lineage>
        <taxon>Bacteria</taxon>
        <taxon>Pseudomonadati</taxon>
        <taxon>Pseudomonadota</taxon>
        <taxon>Alphaproteobacteria</taxon>
        <taxon>Hyphomicrobiales</taxon>
        <taxon>Rhizobiaceae</taxon>
        <taxon>Rhizobium/Agrobacterium group</taxon>
        <taxon>Agrobacterium</taxon>
    </lineage>
</organism>
<comment type="caution">
    <text evidence="1">The sequence shown here is derived from an EMBL/GenBank/DDBJ whole genome shotgun (WGS) entry which is preliminary data.</text>
</comment>
<name>A0ABU0UKE8_9HYPH</name>
<gene>
    <name evidence="1" type="ORF">QE408_002568</name>
</gene>
<dbReference type="Proteomes" id="UP001224781">
    <property type="component" value="Unassembled WGS sequence"/>
</dbReference>
<dbReference type="EMBL" id="JAUTBL010000002">
    <property type="protein sequence ID" value="MDQ1185425.1"/>
    <property type="molecule type" value="Genomic_DNA"/>
</dbReference>
<proteinExistence type="predicted"/>
<evidence type="ECO:0000313" key="2">
    <source>
        <dbReference type="Proteomes" id="UP001224781"/>
    </source>
</evidence>
<protein>
    <submittedName>
        <fullName evidence="1">Uncharacterized protein</fullName>
    </submittedName>
</protein>
<accession>A0ABU0UKE8</accession>